<gene>
    <name evidence="2" type="ORF">NP233_g2127</name>
</gene>
<dbReference type="AlphaFoldDB" id="A0AAD5YV69"/>
<protein>
    <submittedName>
        <fullName evidence="2">Uncharacterized protein</fullName>
    </submittedName>
</protein>
<evidence type="ECO:0000313" key="2">
    <source>
        <dbReference type="EMBL" id="KAJ3573912.1"/>
    </source>
</evidence>
<sequence length="674" mass="77538">MDQDHNSAKHVRPRNREGKINFEPHFRPGDTEISATDALLIAELDSTYAVSGNEDAAEPLIITTPNADYLPFIDLGSRTVQLKRDGRWGAEDWTQWPQWFFDEFDYFPYVLRRPNATDLPVHPLRRIWWNMKEADFIKENGYGSSDVGRLNPSIVEEFDVLHADLTKRVLACDCDRSSQTYGKLKAAAAGLQDSVSLLRDTPQSSANVRATVAIVQRLYLETRALLDKIEKWDRLSTLQQKHKTNPSIVGTVTDRLGLVYDFFAKGVPVWLVRPPALIPRTINIVKHGALTRPSAAFGIVDEPWPKVPPFYEGELSPAMYGGLHKWNPGAVCISNVVSANGSDRQERYTPDEEAQPSRNPRQHLEPFRPSLSPFSSQPLLEWENALRSVESDKTRIVDHPLKAIYEGYAFPNPYLAFTGDDKETTAFILAWLLTREEWINSMTNVLPTRQIPLPRMSEWTSYLRDIELDFNLGEKHTKAWRRNIRRKAKEIKDKFPCSHQALDVSAIEWNGHEVWRKGSVKLDLFDRRMLYYDVQEHNFRMELHTLDRCIMADEWENTSQAVTRHRKVLAVFPEGSLLAVTFIPGSPRLANEKWKIRAPYVEAFRALISDWPGDVPRELAGIRMQSGKEGDRVIWSKDKMRIVERKAYTFYCQTYFDYFGRTPSIPHVLPVKDT</sequence>
<organism evidence="2 3">
    <name type="scientific">Leucocoprinus birnbaumii</name>
    <dbReference type="NCBI Taxonomy" id="56174"/>
    <lineage>
        <taxon>Eukaryota</taxon>
        <taxon>Fungi</taxon>
        <taxon>Dikarya</taxon>
        <taxon>Basidiomycota</taxon>
        <taxon>Agaricomycotina</taxon>
        <taxon>Agaricomycetes</taxon>
        <taxon>Agaricomycetidae</taxon>
        <taxon>Agaricales</taxon>
        <taxon>Agaricineae</taxon>
        <taxon>Agaricaceae</taxon>
        <taxon>Leucocoprinus</taxon>
    </lineage>
</organism>
<keyword evidence="3" id="KW-1185">Reference proteome</keyword>
<dbReference type="EMBL" id="JANIEX010000087">
    <property type="protein sequence ID" value="KAJ3573912.1"/>
    <property type="molecule type" value="Genomic_DNA"/>
</dbReference>
<accession>A0AAD5YV69</accession>
<evidence type="ECO:0000256" key="1">
    <source>
        <dbReference type="SAM" id="MobiDB-lite"/>
    </source>
</evidence>
<comment type="caution">
    <text evidence="2">The sequence shown here is derived from an EMBL/GenBank/DDBJ whole genome shotgun (WGS) entry which is preliminary data.</text>
</comment>
<feature type="region of interest" description="Disordered" evidence="1">
    <location>
        <begin position="1"/>
        <end position="29"/>
    </location>
</feature>
<name>A0AAD5YV69_9AGAR</name>
<feature type="region of interest" description="Disordered" evidence="1">
    <location>
        <begin position="342"/>
        <end position="369"/>
    </location>
</feature>
<feature type="compositionally biased region" description="Basic and acidic residues" evidence="1">
    <location>
        <begin position="14"/>
        <end position="29"/>
    </location>
</feature>
<dbReference type="Proteomes" id="UP001213000">
    <property type="component" value="Unassembled WGS sequence"/>
</dbReference>
<proteinExistence type="predicted"/>
<reference evidence="2" key="1">
    <citation type="submission" date="2022-07" db="EMBL/GenBank/DDBJ databases">
        <title>Genome Sequence of Leucocoprinus birnbaumii.</title>
        <authorList>
            <person name="Buettner E."/>
        </authorList>
    </citation>
    <scope>NUCLEOTIDE SEQUENCE</scope>
    <source>
        <strain evidence="2">VT141</strain>
    </source>
</reference>
<evidence type="ECO:0000313" key="3">
    <source>
        <dbReference type="Proteomes" id="UP001213000"/>
    </source>
</evidence>